<evidence type="ECO:0000256" key="5">
    <source>
        <dbReference type="ARBA" id="ARBA00023211"/>
    </source>
</evidence>
<evidence type="ECO:0000256" key="3">
    <source>
        <dbReference type="ARBA" id="ARBA00022723"/>
    </source>
</evidence>
<evidence type="ECO:0000313" key="7">
    <source>
        <dbReference type="EMBL" id="KAI6653511.1"/>
    </source>
</evidence>
<dbReference type="PANTHER" id="PTHR45619">
    <property type="entry name" value="SERINE/THREONINE-PROTEIN PHOSPHATASE PP2A-RELATED"/>
    <property type="match status" value="1"/>
</dbReference>
<dbReference type="GO" id="GO:0046872">
    <property type="term" value="F:metal ion binding"/>
    <property type="evidence" value="ECO:0007669"/>
    <property type="project" value="UniProtKB-KW"/>
</dbReference>
<proteinExistence type="predicted"/>
<comment type="cofactor">
    <cofactor evidence="1">
        <name>Mn(2+)</name>
        <dbReference type="ChEBI" id="CHEBI:29035"/>
    </cofactor>
</comment>
<feature type="domain" description="Serine/threonine specific protein phosphatases" evidence="6">
    <location>
        <begin position="21"/>
        <end position="292"/>
    </location>
</feature>
<organism evidence="7 8">
    <name type="scientific">Oopsacas minuta</name>
    <dbReference type="NCBI Taxonomy" id="111878"/>
    <lineage>
        <taxon>Eukaryota</taxon>
        <taxon>Metazoa</taxon>
        <taxon>Porifera</taxon>
        <taxon>Hexactinellida</taxon>
        <taxon>Hexasterophora</taxon>
        <taxon>Lyssacinosida</taxon>
        <taxon>Leucopsacidae</taxon>
        <taxon>Oopsacas</taxon>
    </lineage>
</organism>
<evidence type="ECO:0000256" key="4">
    <source>
        <dbReference type="ARBA" id="ARBA00022801"/>
    </source>
</evidence>
<evidence type="ECO:0000259" key="6">
    <source>
        <dbReference type="SMART" id="SM00156"/>
    </source>
</evidence>
<dbReference type="PRINTS" id="PR00114">
    <property type="entry name" value="STPHPHTASE"/>
</dbReference>
<evidence type="ECO:0000313" key="8">
    <source>
        <dbReference type="Proteomes" id="UP001165289"/>
    </source>
</evidence>
<evidence type="ECO:0000256" key="1">
    <source>
        <dbReference type="ARBA" id="ARBA00001936"/>
    </source>
</evidence>
<dbReference type="SMART" id="SM00156">
    <property type="entry name" value="PP2Ac"/>
    <property type="match status" value="1"/>
</dbReference>
<keyword evidence="5" id="KW-0464">Manganese</keyword>
<dbReference type="AlphaFoldDB" id="A0AAV7JX56"/>
<dbReference type="InterPro" id="IPR029052">
    <property type="entry name" value="Metallo-depent_PP-like"/>
</dbReference>
<dbReference type="Gene3D" id="3.60.21.10">
    <property type="match status" value="1"/>
</dbReference>
<dbReference type="EMBL" id="JAKMXF010000266">
    <property type="protein sequence ID" value="KAI6653511.1"/>
    <property type="molecule type" value="Genomic_DNA"/>
</dbReference>
<reference evidence="7 8" key="1">
    <citation type="journal article" date="2023" name="BMC Biol.">
        <title>The compact genome of the sponge Oopsacas minuta (Hexactinellida) is lacking key metazoan core genes.</title>
        <authorList>
            <person name="Santini S."/>
            <person name="Schenkelaars Q."/>
            <person name="Jourda C."/>
            <person name="Duchesne M."/>
            <person name="Belahbib H."/>
            <person name="Rocher C."/>
            <person name="Selva M."/>
            <person name="Riesgo A."/>
            <person name="Vervoort M."/>
            <person name="Leys S.P."/>
            <person name="Kodjabachian L."/>
            <person name="Le Bivic A."/>
            <person name="Borchiellini C."/>
            <person name="Claverie J.M."/>
            <person name="Renard E."/>
        </authorList>
    </citation>
    <scope>NUCLEOTIDE SEQUENCE [LARGE SCALE GENOMIC DNA]</scope>
    <source>
        <strain evidence="7">SPO-2</strain>
    </source>
</reference>
<dbReference type="InterPro" id="IPR047129">
    <property type="entry name" value="PPA2-like"/>
</dbReference>
<dbReference type="InterPro" id="IPR004843">
    <property type="entry name" value="Calcineurin-like_PHP"/>
</dbReference>
<sequence length="296" mass="34150">MASYYTDIDRYIETLEQCKLITITEVKDLCSMAKRILSEESNVLELQSPLTICGNLEGNFPALQEIFKLVGRIPDTNFLFLGDLVDRGYYSIETILLLFAYKVRYPIRLNLIRGKHESRAITQVYGFYDECLNKYRSTDVWRYCTDVFDYFPLSATINNQTFCVHGGLSRLIYTLDQLRLIIRDVEVPCEGAMCDLIWSDPQELDGWGISPRGAGCLYGGNIVKNFNHINGLDMICRSNQLELQGYRWYFKGKLLSIWSTPNHCYRMGNPAAILSLDTDMTYSIAEFYEPKEGWKV</sequence>
<dbReference type="Proteomes" id="UP001165289">
    <property type="component" value="Unassembled WGS sequence"/>
</dbReference>
<keyword evidence="8" id="KW-1185">Reference proteome</keyword>
<name>A0AAV7JX56_9METZ</name>
<accession>A0AAV7JX56</accession>
<comment type="caution">
    <text evidence="7">The sequence shown here is derived from an EMBL/GenBank/DDBJ whole genome shotgun (WGS) entry which is preliminary data.</text>
</comment>
<dbReference type="SUPFAM" id="SSF56300">
    <property type="entry name" value="Metallo-dependent phosphatases"/>
    <property type="match status" value="1"/>
</dbReference>
<evidence type="ECO:0000256" key="2">
    <source>
        <dbReference type="ARBA" id="ARBA00013081"/>
    </source>
</evidence>
<dbReference type="EC" id="3.1.3.16" evidence="2"/>
<gene>
    <name evidence="7" type="ORF">LOD99_3406</name>
</gene>
<dbReference type="InterPro" id="IPR006186">
    <property type="entry name" value="Ser/Thr-sp_prot-phosphatase"/>
</dbReference>
<keyword evidence="3" id="KW-0479">Metal-binding</keyword>
<dbReference type="GO" id="GO:0004722">
    <property type="term" value="F:protein serine/threonine phosphatase activity"/>
    <property type="evidence" value="ECO:0007669"/>
    <property type="project" value="UniProtKB-EC"/>
</dbReference>
<dbReference type="Pfam" id="PF00149">
    <property type="entry name" value="Metallophos"/>
    <property type="match status" value="1"/>
</dbReference>
<keyword evidence="4" id="KW-0378">Hydrolase</keyword>
<protein>
    <recommendedName>
        <fullName evidence="2">protein-serine/threonine phosphatase</fullName>
        <ecNumber evidence="2">3.1.3.16</ecNumber>
    </recommendedName>
</protein>